<dbReference type="Gene3D" id="1.20.1310.10">
    <property type="entry name" value="Cullin Repeats"/>
    <property type="match status" value="4"/>
</dbReference>
<dbReference type="PROSITE" id="PS50069">
    <property type="entry name" value="CULLIN_2"/>
    <property type="match status" value="1"/>
</dbReference>
<dbReference type="GO" id="GO:0006511">
    <property type="term" value="P:ubiquitin-dependent protein catabolic process"/>
    <property type="evidence" value="ECO:0007669"/>
    <property type="project" value="InterPro"/>
</dbReference>
<dbReference type="InterPro" id="IPR019559">
    <property type="entry name" value="Cullin_neddylation_domain"/>
</dbReference>
<evidence type="ECO:0000256" key="1">
    <source>
        <dbReference type="ARBA" id="ARBA00006019"/>
    </source>
</evidence>
<name>A0AAV8TNB3_9ROSI</name>
<evidence type="ECO:0000313" key="8">
    <source>
        <dbReference type="EMBL" id="KAJ8767678.1"/>
    </source>
</evidence>
<accession>A0AAV8TNB3</accession>
<dbReference type="Pfam" id="PF00888">
    <property type="entry name" value="Cullin"/>
    <property type="match status" value="1"/>
</dbReference>
<keyword evidence="9" id="KW-1185">Reference proteome</keyword>
<dbReference type="Gene3D" id="3.30.230.130">
    <property type="entry name" value="Cullin, Chain C, Domain 2"/>
    <property type="match status" value="1"/>
</dbReference>
<dbReference type="SMART" id="SM00884">
    <property type="entry name" value="Cullin_Nedd8"/>
    <property type="match status" value="1"/>
</dbReference>
<proteinExistence type="inferred from homology"/>
<dbReference type="FunFam" id="1.10.10.10:FF:000503">
    <property type="entry name" value="Cullin-1"/>
    <property type="match status" value="1"/>
</dbReference>
<organism evidence="8 9">
    <name type="scientific">Erythroxylum novogranatense</name>
    <dbReference type="NCBI Taxonomy" id="1862640"/>
    <lineage>
        <taxon>Eukaryota</taxon>
        <taxon>Viridiplantae</taxon>
        <taxon>Streptophyta</taxon>
        <taxon>Embryophyta</taxon>
        <taxon>Tracheophyta</taxon>
        <taxon>Spermatophyta</taxon>
        <taxon>Magnoliopsida</taxon>
        <taxon>eudicotyledons</taxon>
        <taxon>Gunneridae</taxon>
        <taxon>Pentapetalae</taxon>
        <taxon>rosids</taxon>
        <taxon>fabids</taxon>
        <taxon>Malpighiales</taxon>
        <taxon>Erythroxylaceae</taxon>
        <taxon>Erythroxylum</taxon>
    </lineage>
</organism>
<dbReference type="InterPro" id="IPR016159">
    <property type="entry name" value="Cullin_repeat-like_dom_sf"/>
</dbReference>
<dbReference type="GO" id="GO:0031625">
    <property type="term" value="F:ubiquitin protein ligase binding"/>
    <property type="evidence" value="ECO:0007669"/>
    <property type="project" value="InterPro"/>
</dbReference>
<dbReference type="FunFam" id="1.20.1310.10:FF:000001">
    <property type="entry name" value="Cullin 3"/>
    <property type="match status" value="1"/>
</dbReference>
<reference evidence="8 9" key="1">
    <citation type="submission" date="2021-09" db="EMBL/GenBank/DDBJ databases">
        <title>Genomic insights and catalytic innovation underlie evolution of tropane alkaloids biosynthesis.</title>
        <authorList>
            <person name="Wang Y.-J."/>
            <person name="Tian T."/>
            <person name="Huang J.-P."/>
            <person name="Huang S.-X."/>
        </authorList>
    </citation>
    <scope>NUCLEOTIDE SEQUENCE [LARGE SCALE GENOMIC DNA]</scope>
    <source>
        <strain evidence="8">KIB-2018</strain>
        <tissue evidence="8">Leaf</tissue>
    </source>
</reference>
<dbReference type="InterPro" id="IPR016157">
    <property type="entry name" value="Cullin_CS"/>
</dbReference>
<dbReference type="Gene3D" id="1.10.10.10">
    <property type="entry name" value="Winged helix-like DNA-binding domain superfamily/Winged helix DNA-binding domain"/>
    <property type="match status" value="1"/>
</dbReference>
<keyword evidence="4" id="KW-0832">Ubl conjugation</keyword>
<evidence type="ECO:0000313" key="9">
    <source>
        <dbReference type="Proteomes" id="UP001159364"/>
    </source>
</evidence>
<dbReference type="Pfam" id="PF10557">
    <property type="entry name" value="Cullin_Nedd8"/>
    <property type="match status" value="1"/>
</dbReference>
<evidence type="ECO:0000256" key="3">
    <source>
        <dbReference type="ARBA" id="ARBA00022786"/>
    </source>
</evidence>
<dbReference type="GO" id="GO:0009867">
    <property type="term" value="P:jasmonic acid mediated signaling pathway"/>
    <property type="evidence" value="ECO:0007669"/>
    <property type="project" value="UniProtKB-ARBA"/>
</dbReference>
<dbReference type="FunFam" id="1.20.1310.10:FF:000013">
    <property type="entry name" value="Cullin-1 like"/>
    <property type="match status" value="1"/>
</dbReference>
<dbReference type="PROSITE" id="PS01256">
    <property type="entry name" value="CULLIN_1"/>
    <property type="match status" value="1"/>
</dbReference>
<evidence type="ECO:0000256" key="5">
    <source>
        <dbReference type="PROSITE-ProRule" id="PRU00330"/>
    </source>
</evidence>
<dbReference type="SUPFAM" id="SSF75632">
    <property type="entry name" value="Cullin homology domain"/>
    <property type="match status" value="1"/>
</dbReference>
<evidence type="ECO:0000259" key="7">
    <source>
        <dbReference type="PROSITE" id="PS50069"/>
    </source>
</evidence>
<keyword evidence="2" id="KW-1017">Isopeptide bond</keyword>
<dbReference type="InterPro" id="IPR036388">
    <property type="entry name" value="WH-like_DNA-bd_sf"/>
</dbReference>
<dbReference type="InterPro" id="IPR036390">
    <property type="entry name" value="WH_DNA-bd_sf"/>
</dbReference>
<feature type="domain" description="Cullin family profile" evidence="7">
    <location>
        <begin position="381"/>
        <end position="611"/>
    </location>
</feature>
<dbReference type="PANTHER" id="PTHR11932">
    <property type="entry name" value="CULLIN"/>
    <property type="match status" value="1"/>
</dbReference>
<evidence type="ECO:0000256" key="4">
    <source>
        <dbReference type="ARBA" id="ARBA00022843"/>
    </source>
</evidence>
<dbReference type="InterPro" id="IPR059120">
    <property type="entry name" value="Cullin-like_AB"/>
</dbReference>
<evidence type="ECO:0000256" key="2">
    <source>
        <dbReference type="ARBA" id="ARBA00022499"/>
    </source>
</evidence>
<dbReference type="Proteomes" id="UP001159364">
    <property type="component" value="Linkage Group LG04"/>
</dbReference>
<keyword evidence="3" id="KW-0833">Ubl conjugation pathway</keyword>
<dbReference type="InterPro" id="IPR016158">
    <property type="entry name" value="Cullin_homology"/>
</dbReference>
<dbReference type="GO" id="GO:0031461">
    <property type="term" value="C:cullin-RING ubiquitin ligase complex"/>
    <property type="evidence" value="ECO:0007669"/>
    <property type="project" value="InterPro"/>
</dbReference>
<dbReference type="SMART" id="SM00182">
    <property type="entry name" value="CULLIN"/>
    <property type="match status" value="1"/>
</dbReference>
<dbReference type="AlphaFoldDB" id="A0AAV8TNB3"/>
<comment type="caution">
    <text evidence="8">The sequence shown here is derived from an EMBL/GenBank/DDBJ whole genome shotgun (WGS) entry which is preliminary data.</text>
</comment>
<dbReference type="InterPro" id="IPR045093">
    <property type="entry name" value="Cullin"/>
</dbReference>
<dbReference type="Pfam" id="PF26557">
    <property type="entry name" value="Cullin_AB"/>
    <property type="match status" value="1"/>
</dbReference>
<dbReference type="FunFam" id="1.20.1310.10:FF:000020">
    <property type="entry name" value="Cullin-1, putative"/>
    <property type="match status" value="1"/>
</dbReference>
<protein>
    <recommendedName>
        <fullName evidence="7">Cullin family profile domain-containing protein</fullName>
    </recommendedName>
</protein>
<dbReference type="InterPro" id="IPR001373">
    <property type="entry name" value="Cullin_N"/>
</dbReference>
<dbReference type="SUPFAM" id="SSF46785">
    <property type="entry name" value="Winged helix' DNA-binding domain"/>
    <property type="match status" value="1"/>
</dbReference>
<gene>
    <name evidence="8" type="ORF">K2173_018236</name>
</gene>
<dbReference type="FunFam" id="1.20.1310.10:FF:000021">
    <property type="entry name" value="Cullin-1, putative"/>
    <property type="match status" value="1"/>
</dbReference>
<dbReference type="EMBL" id="JAIWQS010000004">
    <property type="protein sequence ID" value="KAJ8767678.1"/>
    <property type="molecule type" value="Genomic_DNA"/>
</dbReference>
<evidence type="ECO:0000256" key="6">
    <source>
        <dbReference type="RuleBase" id="RU003829"/>
    </source>
</evidence>
<dbReference type="InterPro" id="IPR036317">
    <property type="entry name" value="Cullin_homology_sf"/>
</dbReference>
<dbReference type="SUPFAM" id="SSF74788">
    <property type="entry name" value="Cullin repeat-like"/>
    <property type="match status" value="1"/>
</dbReference>
<comment type="similarity">
    <text evidence="1 5 6">Belongs to the cullin family.</text>
</comment>
<sequence length="736" mass="85653">MVPEPTELDKNWNYVQEGIHKLTRILDGKPEQFTTEHYIMLYTTVYNLCTHKSFNEYSMRLYDKFKESFEVYIDSTVLSSLIDKQEEFMLRELAKRWNNHKIMVRWMSRFFNYLDRYFVTKNSLPTLNDAGLTCFRDLVYRQVCGKATDAVLLLINKEREGEQIDRALLKNVLGLFVDMGIGEIDFYIEDFEGRMIDDTGAYYSRKASKWILNYSCPQYMIKAEECLKKETDRVLHYLHTDTEPKLIEKVQHELLVVYANQLFEMEHSGCRALLRDEKVEDLSRIYRLFLNIPQGLEPVATAFKQYITAEGKLLVQQAEDAASNQTANGGAQEQVLIRKIMELHDKYEAYVNDCFQNHTLFHKGMKEAFEVFCNKTVAGCSGAEILATFCDNTLKKGGSEKLSDEAIEETLEKIVKLLEYISDKDLFAEFHRKKLARRLIFERSAGEDYERNILTKLKQLYGGQFTSKMEGMVTDITLAEDNQNSFEEYLGSNPQIKCGFDMTVNVLTTGFWPTYKSSDLILPLEMARGVEVFKSFYNRKANSRKLTWIFSLGTCHLNGRFEQKTIELVVSTYQAAILMLFNEADRLNYADIIAQTNFTDGDLVRLLQSLSCAKYKILNKETNTKTVSRTENFEFNHKFTDRLRRIKIPLPPVDEGKKIIEDVNKGRGFAVDAAIVRIMKSRKVLNHQQLTLETVAQLRHMFKPDVKVIKKRIEDLITRDYLERDEDDPNVFRYLA</sequence>